<evidence type="ECO:0000313" key="4">
    <source>
        <dbReference type="Proteomes" id="UP000886653"/>
    </source>
</evidence>
<accession>A0A9P6TG78</accession>
<feature type="transmembrane region" description="Helical" evidence="2">
    <location>
        <begin position="96"/>
        <end position="118"/>
    </location>
</feature>
<keyword evidence="2" id="KW-1133">Transmembrane helix</keyword>
<keyword evidence="4" id="KW-1185">Reference proteome</keyword>
<proteinExistence type="predicted"/>
<keyword evidence="2" id="KW-0472">Membrane</keyword>
<evidence type="ECO:0000256" key="2">
    <source>
        <dbReference type="SAM" id="Phobius"/>
    </source>
</evidence>
<organism evidence="3 4">
    <name type="scientific">Cronartium quercuum f. sp. fusiforme G11</name>
    <dbReference type="NCBI Taxonomy" id="708437"/>
    <lineage>
        <taxon>Eukaryota</taxon>
        <taxon>Fungi</taxon>
        <taxon>Dikarya</taxon>
        <taxon>Basidiomycota</taxon>
        <taxon>Pucciniomycotina</taxon>
        <taxon>Pucciniomycetes</taxon>
        <taxon>Pucciniales</taxon>
        <taxon>Coleosporiaceae</taxon>
        <taxon>Cronartium</taxon>
    </lineage>
</organism>
<feature type="region of interest" description="Disordered" evidence="1">
    <location>
        <begin position="1"/>
        <end position="27"/>
    </location>
</feature>
<dbReference type="OrthoDB" id="630188at2759"/>
<gene>
    <name evidence="3" type="ORF">CROQUDRAFT_669192</name>
</gene>
<dbReference type="AlphaFoldDB" id="A0A9P6TG78"/>
<evidence type="ECO:0000313" key="3">
    <source>
        <dbReference type="EMBL" id="KAG0149498.1"/>
    </source>
</evidence>
<name>A0A9P6TG78_9BASI</name>
<reference evidence="3" key="1">
    <citation type="submission" date="2013-11" db="EMBL/GenBank/DDBJ databases">
        <title>Genome sequence of the fusiform rust pathogen reveals effectors for host alternation and coevolution with pine.</title>
        <authorList>
            <consortium name="DOE Joint Genome Institute"/>
            <person name="Smith K."/>
            <person name="Pendleton A."/>
            <person name="Kubisiak T."/>
            <person name="Anderson C."/>
            <person name="Salamov A."/>
            <person name="Aerts A."/>
            <person name="Riley R."/>
            <person name="Clum A."/>
            <person name="Lindquist E."/>
            <person name="Ence D."/>
            <person name="Campbell M."/>
            <person name="Kronenberg Z."/>
            <person name="Feau N."/>
            <person name="Dhillon B."/>
            <person name="Hamelin R."/>
            <person name="Burleigh J."/>
            <person name="Smith J."/>
            <person name="Yandell M."/>
            <person name="Nelson C."/>
            <person name="Grigoriev I."/>
            <person name="Davis J."/>
        </authorList>
    </citation>
    <scope>NUCLEOTIDE SEQUENCE</scope>
    <source>
        <strain evidence="3">G11</strain>
    </source>
</reference>
<dbReference type="EMBL" id="MU167227">
    <property type="protein sequence ID" value="KAG0149498.1"/>
    <property type="molecule type" value="Genomic_DNA"/>
</dbReference>
<sequence>MWGPSSATTENDRVGEDSEPLINGRQEERYTTIELRSPHTVSFPLSPILEGEEDIKLSPNIREYEEEETSTFDFRSPALLDQKCPSFRAASAVMSFVFKVTGTLFCTLLSGVIIAGLVTHTIFPLTEVSNTEEAGPVCSSESWSNGRWIKRNETTPPLSSFRDILKWSGFPTYYCTSNRLPKTNLGTPWNQNDTAELWDWRGKVSGYTWQPGCQENEKRLKPQYTPQSLLNDLVYEGGWLFIGDSLSAQWFLSLSCILAPYVRATPFWTPEVPWNATQHLYLDHESPYVQQMELPEGFNMNVTPVVTILRSGLLLSKPEITKIIDDKDLLPGVGPINWNETVFDNPTSLYLDHFLNPNYRYSKLVASAGAHYTSKLFMDLPLDKVTSVFHHVFEEWIRIISKMLEDPRAKDKKVFYRTATAGHKDCHLPEKLNGPPLNEEEALDTPIYNWQFIPIFNRIAQAAMSKVRHPRFKFLSLDRPAMLRPDSHILIDCLHFTIGTGVVEGWTDFLYSYV</sequence>
<evidence type="ECO:0000256" key="1">
    <source>
        <dbReference type="SAM" id="MobiDB-lite"/>
    </source>
</evidence>
<dbReference type="Proteomes" id="UP000886653">
    <property type="component" value="Unassembled WGS sequence"/>
</dbReference>
<protein>
    <submittedName>
        <fullName evidence="3">Uncharacterized protein</fullName>
    </submittedName>
</protein>
<comment type="caution">
    <text evidence="3">The sequence shown here is derived from an EMBL/GenBank/DDBJ whole genome shotgun (WGS) entry which is preliminary data.</text>
</comment>
<keyword evidence="2" id="KW-0812">Transmembrane</keyword>